<feature type="compositionally biased region" description="Basic residues" evidence="5">
    <location>
        <begin position="202"/>
        <end position="216"/>
    </location>
</feature>
<feature type="compositionally biased region" description="Low complexity" evidence="5">
    <location>
        <begin position="1680"/>
        <end position="1698"/>
    </location>
</feature>
<feature type="compositionally biased region" description="Polar residues" evidence="5">
    <location>
        <begin position="745"/>
        <end position="754"/>
    </location>
</feature>
<feature type="compositionally biased region" description="Low complexity" evidence="5">
    <location>
        <begin position="2171"/>
        <end position="2187"/>
    </location>
</feature>
<dbReference type="CDD" id="cd15550">
    <property type="entry name" value="PHD_MLL5"/>
    <property type="match status" value="1"/>
</dbReference>
<feature type="region of interest" description="Disordered" evidence="5">
    <location>
        <begin position="1466"/>
        <end position="1504"/>
    </location>
</feature>
<feature type="compositionally biased region" description="Polar residues" evidence="5">
    <location>
        <begin position="503"/>
        <end position="514"/>
    </location>
</feature>
<feature type="domain" description="SET" evidence="6">
    <location>
        <begin position="320"/>
        <end position="455"/>
    </location>
</feature>
<evidence type="ECO:0000313" key="8">
    <source>
        <dbReference type="Proteomes" id="UP000762676"/>
    </source>
</evidence>
<feature type="compositionally biased region" description="Basic and acidic residues" evidence="5">
    <location>
        <begin position="1868"/>
        <end position="1896"/>
    </location>
</feature>
<dbReference type="PROSITE" id="PS01359">
    <property type="entry name" value="ZF_PHD_1"/>
    <property type="match status" value="1"/>
</dbReference>
<evidence type="ECO:0000256" key="3">
    <source>
        <dbReference type="ARBA" id="ARBA00022833"/>
    </source>
</evidence>
<feature type="region of interest" description="Disordered" evidence="5">
    <location>
        <begin position="1823"/>
        <end position="1945"/>
    </location>
</feature>
<dbReference type="Gene3D" id="2.170.270.10">
    <property type="entry name" value="SET domain"/>
    <property type="match status" value="1"/>
</dbReference>
<feature type="compositionally biased region" description="Basic and acidic residues" evidence="5">
    <location>
        <begin position="763"/>
        <end position="783"/>
    </location>
</feature>
<dbReference type="Proteomes" id="UP000762676">
    <property type="component" value="Unassembled WGS sequence"/>
</dbReference>
<dbReference type="PANTHER" id="PTHR46462">
    <property type="entry name" value="UPSET, ISOFORM A"/>
    <property type="match status" value="1"/>
</dbReference>
<feature type="compositionally biased region" description="Polar residues" evidence="5">
    <location>
        <begin position="1638"/>
        <end position="1653"/>
    </location>
</feature>
<dbReference type="SUPFAM" id="SSF82199">
    <property type="entry name" value="SET domain"/>
    <property type="match status" value="1"/>
</dbReference>
<feature type="region of interest" description="Disordered" evidence="5">
    <location>
        <begin position="575"/>
        <end position="907"/>
    </location>
</feature>
<evidence type="ECO:0000313" key="7">
    <source>
        <dbReference type="EMBL" id="GFS22446.1"/>
    </source>
</evidence>
<feature type="region of interest" description="Disordered" evidence="5">
    <location>
        <begin position="491"/>
        <end position="542"/>
    </location>
</feature>
<evidence type="ECO:0000256" key="5">
    <source>
        <dbReference type="SAM" id="MobiDB-lite"/>
    </source>
</evidence>
<keyword evidence="8" id="KW-1185">Reference proteome</keyword>
<dbReference type="GO" id="GO:0034967">
    <property type="term" value="C:Set3 complex"/>
    <property type="evidence" value="ECO:0007669"/>
    <property type="project" value="TreeGrafter"/>
</dbReference>
<evidence type="ECO:0000256" key="1">
    <source>
        <dbReference type="ARBA" id="ARBA00022723"/>
    </source>
</evidence>
<dbReference type="GO" id="GO:0008270">
    <property type="term" value="F:zinc ion binding"/>
    <property type="evidence" value="ECO:0007669"/>
    <property type="project" value="UniProtKB-KW"/>
</dbReference>
<feature type="region of interest" description="Disordered" evidence="5">
    <location>
        <begin position="54"/>
        <end position="78"/>
    </location>
</feature>
<feature type="region of interest" description="Disordered" evidence="5">
    <location>
        <begin position="999"/>
        <end position="1024"/>
    </location>
</feature>
<evidence type="ECO:0000256" key="2">
    <source>
        <dbReference type="ARBA" id="ARBA00022771"/>
    </source>
</evidence>
<comment type="caution">
    <text evidence="7">The sequence shown here is derived from an EMBL/GenBank/DDBJ whole genome shotgun (WGS) entry which is preliminary data.</text>
</comment>
<feature type="compositionally biased region" description="Low complexity" evidence="5">
    <location>
        <begin position="888"/>
        <end position="898"/>
    </location>
</feature>
<feature type="compositionally biased region" description="Polar residues" evidence="5">
    <location>
        <begin position="579"/>
        <end position="594"/>
    </location>
</feature>
<organism evidence="7 8">
    <name type="scientific">Elysia marginata</name>
    <dbReference type="NCBI Taxonomy" id="1093978"/>
    <lineage>
        <taxon>Eukaryota</taxon>
        <taxon>Metazoa</taxon>
        <taxon>Spiralia</taxon>
        <taxon>Lophotrochozoa</taxon>
        <taxon>Mollusca</taxon>
        <taxon>Gastropoda</taxon>
        <taxon>Heterobranchia</taxon>
        <taxon>Euthyneura</taxon>
        <taxon>Panpulmonata</taxon>
        <taxon>Sacoglossa</taxon>
        <taxon>Placobranchoidea</taxon>
        <taxon>Plakobranchidae</taxon>
        <taxon>Elysia</taxon>
    </lineage>
</organism>
<feature type="region of interest" description="Disordered" evidence="5">
    <location>
        <begin position="1780"/>
        <end position="1805"/>
    </location>
</feature>
<dbReference type="Pfam" id="PF00856">
    <property type="entry name" value="SET"/>
    <property type="match status" value="1"/>
</dbReference>
<feature type="compositionally biased region" description="Low complexity" evidence="5">
    <location>
        <begin position="1594"/>
        <end position="1610"/>
    </location>
</feature>
<feature type="compositionally biased region" description="Basic and acidic residues" evidence="5">
    <location>
        <begin position="1477"/>
        <end position="1491"/>
    </location>
</feature>
<feature type="compositionally biased region" description="Low complexity" evidence="5">
    <location>
        <begin position="856"/>
        <end position="869"/>
    </location>
</feature>
<feature type="region of interest" description="Disordered" evidence="5">
    <location>
        <begin position="169"/>
        <end position="268"/>
    </location>
</feature>
<feature type="compositionally biased region" description="Polar residues" evidence="5">
    <location>
        <begin position="784"/>
        <end position="793"/>
    </location>
</feature>
<feature type="compositionally biased region" description="Basic and acidic residues" evidence="5">
    <location>
        <begin position="242"/>
        <end position="268"/>
    </location>
</feature>
<feature type="region of interest" description="Disordered" evidence="5">
    <location>
        <begin position="1574"/>
        <end position="1698"/>
    </location>
</feature>
<dbReference type="GO" id="GO:0006355">
    <property type="term" value="P:regulation of DNA-templated transcription"/>
    <property type="evidence" value="ECO:0007669"/>
    <property type="project" value="TreeGrafter"/>
</dbReference>
<dbReference type="InterPro" id="IPR001214">
    <property type="entry name" value="SET_dom"/>
</dbReference>
<dbReference type="InterPro" id="IPR019786">
    <property type="entry name" value="Zinc_finger_PHD-type_CS"/>
</dbReference>
<keyword evidence="2" id="KW-0863">Zinc-finger</keyword>
<dbReference type="InterPro" id="IPR001965">
    <property type="entry name" value="Znf_PHD"/>
</dbReference>
<feature type="compositionally biased region" description="Basic and acidic residues" evidence="5">
    <location>
        <begin position="1365"/>
        <end position="1374"/>
    </location>
</feature>
<feature type="compositionally biased region" description="Low complexity" evidence="5">
    <location>
        <begin position="529"/>
        <end position="542"/>
    </location>
</feature>
<evidence type="ECO:0000259" key="6">
    <source>
        <dbReference type="PROSITE" id="PS50280"/>
    </source>
</evidence>
<dbReference type="EMBL" id="BMAT01006931">
    <property type="protein sequence ID" value="GFS22446.1"/>
    <property type="molecule type" value="Genomic_DNA"/>
</dbReference>
<feature type="compositionally biased region" description="Basic and acidic residues" evidence="5">
    <location>
        <begin position="1654"/>
        <end position="1666"/>
    </location>
</feature>
<dbReference type="FunFam" id="3.30.40.10:FF:000150">
    <property type="entry name" value="Inactive histone-lysine N-methyltransferase 2E"/>
    <property type="match status" value="1"/>
</dbReference>
<dbReference type="InterPro" id="IPR011011">
    <property type="entry name" value="Znf_FYVE_PHD"/>
</dbReference>
<feature type="compositionally biased region" description="Low complexity" evidence="5">
    <location>
        <begin position="2053"/>
        <end position="2064"/>
    </location>
</feature>
<dbReference type="InterPro" id="IPR046341">
    <property type="entry name" value="SET_dom_sf"/>
</dbReference>
<feature type="region of interest" description="Disordered" evidence="5">
    <location>
        <begin position="951"/>
        <end position="975"/>
    </location>
</feature>
<dbReference type="CDD" id="cd10529">
    <property type="entry name" value="SET_SETD5-like"/>
    <property type="match status" value="1"/>
</dbReference>
<dbReference type="PANTHER" id="PTHR46462:SF3">
    <property type="entry name" value="UPSET, ISOFORM A"/>
    <property type="match status" value="1"/>
</dbReference>
<gene>
    <name evidence="7" type="ORF">ElyMa_003364400</name>
</gene>
<feature type="region of interest" description="Disordered" evidence="5">
    <location>
        <begin position="1959"/>
        <end position="2217"/>
    </location>
</feature>
<feature type="compositionally biased region" description="Polar residues" evidence="5">
    <location>
        <begin position="1786"/>
        <end position="1805"/>
    </location>
</feature>
<dbReference type="Gene3D" id="3.30.40.10">
    <property type="entry name" value="Zinc/RING finger domain, C3HC4 (zinc finger)"/>
    <property type="match status" value="1"/>
</dbReference>
<feature type="compositionally biased region" description="Basic and acidic residues" evidence="5">
    <location>
        <begin position="690"/>
        <end position="744"/>
    </location>
</feature>
<feature type="compositionally biased region" description="Pro residues" evidence="5">
    <location>
        <begin position="58"/>
        <end position="75"/>
    </location>
</feature>
<dbReference type="SMART" id="SM00317">
    <property type="entry name" value="SET"/>
    <property type="match status" value="1"/>
</dbReference>
<feature type="compositionally biased region" description="Basic residues" evidence="5">
    <location>
        <begin position="224"/>
        <end position="241"/>
    </location>
</feature>
<name>A0AAV4JPD2_9GAST</name>
<feature type="region of interest" description="Disordered" evidence="5">
    <location>
        <begin position="1365"/>
        <end position="1387"/>
    </location>
</feature>
<keyword evidence="1" id="KW-0479">Metal-binding</keyword>
<feature type="compositionally biased region" description="Basic residues" evidence="5">
    <location>
        <begin position="841"/>
        <end position="855"/>
    </location>
</feature>
<dbReference type="InterPro" id="IPR013083">
    <property type="entry name" value="Znf_RING/FYVE/PHD"/>
</dbReference>
<protein>
    <submittedName>
        <fullName evidence="7">Histone-lysine N-methyltransferase 2E</fullName>
    </submittedName>
</protein>
<evidence type="ECO:0000256" key="4">
    <source>
        <dbReference type="ARBA" id="ARBA00022853"/>
    </source>
</evidence>
<dbReference type="PROSITE" id="PS50280">
    <property type="entry name" value="SET"/>
    <property type="match status" value="1"/>
</dbReference>
<feature type="compositionally biased region" description="Polar residues" evidence="5">
    <location>
        <begin position="815"/>
        <end position="825"/>
    </location>
</feature>
<proteinExistence type="predicted"/>
<feature type="compositionally biased region" description="Polar residues" evidence="5">
    <location>
        <begin position="2089"/>
        <end position="2107"/>
    </location>
</feature>
<reference evidence="7 8" key="1">
    <citation type="journal article" date="2021" name="Elife">
        <title>Chloroplast acquisition without the gene transfer in kleptoplastic sea slugs, Plakobranchus ocellatus.</title>
        <authorList>
            <person name="Maeda T."/>
            <person name="Takahashi S."/>
            <person name="Yoshida T."/>
            <person name="Shimamura S."/>
            <person name="Takaki Y."/>
            <person name="Nagai Y."/>
            <person name="Toyoda A."/>
            <person name="Suzuki Y."/>
            <person name="Arimoto A."/>
            <person name="Ishii H."/>
            <person name="Satoh N."/>
            <person name="Nishiyama T."/>
            <person name="Hasebe M."/>
            <person name="Maruyama T."/>
            <person name="Minagawa J."/>
            <person name="Obokata J."/>
            <person name="Shigenobu S."/>
        </authorList>
    </citation>
    <scope>NUCLEOTIDE SEQUENCE [LARGE SCALE GENOMIC DNA]</scope>
</reference>
<feature type="compositionally biased region" description="Basic and acidic residues" evidence="5">
    <location>
        <begin position="613"/>
        <end position="649"/>
    </location>
</feature>
<feature type="compositionally biased region" description="Low complexity" evidence="5">
    <location>
        <begin position="1823"/>
        <end position="1847"/>
    </location>
</feature>
<dbReference type="SMART" id="SM00249">
    <property type="entry name" value="PHD"/>
    <property type="match status" value="1"/>
</dbReference>
<feature type="compositionally biased region" description="Basic and acidic residues" evidence="5">
    <location>
        <begin position="794"/>
        <end position="808"/>
    </location>
</feature>
<dbReference type="Pfam" id="PF20826">
    <property type="entry name" value="PHD_5"/>
    <property type="match status" value="1"/>
</dbReference>
<feature type="compositionally biased region" description="Polar residues" evidence="5">
    <location>
        <begin position="1375"/>
        <end position="1384"/>
    </location>
</feature>
<dbReference type="GO" id="GO:0006325">
    <property type="term" value="P:chromatin organization"/>
    <property type="evidence" value="ECO:0007669"/>
    <property type="project" value="UniProtKB-KW"/>
</dbReference>
<accession>A0AAV4JPD2</accession>
<dbReference type="SUPFAM" id="SSF57903">
    <property type="entry name" value="FYVE/PHD zinc finger"/>
    <property type="match status" value="1"/>
</dbReference>
<feature type="compositionally biased region" description="Basic and acidic residues" evidence="5">
    <location>
        <begin position="1611"/>
        <end position="1634"/>
    </location>
</feature>
<feature type="compositionally biased region" description="Low complexity" evidence="5">
    <location>
        <begin position="1934"/>
        <end position="1944"/>
    </location>
</feature>
<feature type="compositionally biased region" description="Polar residues" evidence="5">
    <location>
        <begin position="1667"/>
        <end position="1679"/>
    </location>
</feature>
<keyword evidence="3" id="KW-0862">Zinc</keyword>
<sequence length="2217" mass="240451">MHQTVSLDDRFVVHFSADVLDMPLPEHTYQRPLPPTNTASQSIAGYIGLPYQDHNYGMPPPPSPPRPASPRPPTPFEDHGIVQIEEEVKTTLPVSIVEEVVEDSVTRCICGYLHDDGYMICCDECSVWQHIDCMGVDRNNIPDSYFCELCQPRILDAARAKAMQKRKREELAARNVLSDSSATDTDPEEAANALASMGKKLPPSKKKNLKQKNKKLKEKEKPPLKLKIRKALAQKVKKPGKKEKENITNSKPEKKLMKSSGQKEKLGKDKARIPLTSDEMTGDPWNSNFSPWVDSYNYARENQYSPSVIEFSDNTNGISQNIDISSIMPDQVLSHLTCVAEVKKNRKGLKAVQEIPAGQAIIEYKGKVMLKHDYDKEQGVVNCFNKLQPFVLFYSQLDVNLCVDARTYGNEARFVRRSCTPNAEVKHILSQGKLYFIILSKKDIMCGFEVTIPFDYNYQDCSFCVECACKKNSCVVSRYWKKMKNSQKALQHKEYGVKRKRQNSGTEVSGTDQICMSPPLGSPGKHLSPSKTTSTSSTPKVVSPVKFSNVSTLLAASALLDGKLDLANSLDQEAKDSLQHNQATTQHKSATLSRRSSKLVEDSVNSAGALSPTKDKLSKGKDNAKLKGKEKDGKVNSHHITESKKERRLSSRRQSQDDIDDTADQKADSSTSANLSGTEIEESAVSCSESQKKMTREERKLDAIMKVFEKMEKREERRKEAMARGDQGSKRSSTDSKPQKKEDNSSQPRSTLQDESVDSNIAVKEEWSGDEIHDAEPEVKTEETMNFGNQQRAQAKDIKSEKSEDQQVKTEGLTDGSSVTSSSAPLTHEFRSGSLESSSKITRRPGKRKRRRSRAHSATVTSDTASVSAEEGHISTSSFPPAPLSAQVTPVSTPVSTPLPQEDSDGGAFKYVKTKKHLFDEWSHKHEDETKQEKFVECLPNPHVNTMDHLQRRNSQSAGSGHRGSEAGGGSAKKRWLRQAMHEVPAPVAFNHSLSVSTDSGSASPIYGSSSPNPGTGLGSPGAGSSLDFVTPLKKRRLIRESLSSEVTSPSAVVLAESFSTNGVGGMNTKTNGVKHMLPATRHSTDDRMFLHNGYTHKNGFREGMLFSEGKGSKTSQSNTSVAPIGSLETERQNLQSEQKLHSDSAWMGETRINGVAERMHVPANSLQQAPSSTASFPFKFRDLLDRGEKLEDKEAAASSSRHLQSISSVAGPVRCSSSSPLKQESMELDSSVSVPPVVVVNRSVFKDVNSLMGGEGSETGVTAKSIMNEDSPATVRIDLNAHEMEPPTSLSDSSSNVVVNLDDSLLSVSLQKEHHQDMAECHVNSSEDVERFPTRNQGTISVNICDKVCTNSINNGCRDDRVHVASQSKHSDSSDMVDSSQPSVPACDELVSNSSGSVGKDCSFKDLEPGRGSVSLEPADGISSSGQAGMPRVIVELSSLCDSANNCTEGQSGWTQDTGISRAIPVEAVDDSQNGSREEGTRADSNEDSKFNSVENGPTHALDSQLSADYNEKINGLDKADSNVAESSSTNEPEPSYLVSVVSMENNVDSTCSEARQTTEFLSESPVAHQLCDSNSDLNKTGNRSFQRSSVNSDDSGTDSMSVSSSEACASHKMDHSRETSEREGHRLMKCSDDSEIISSVTLETAGPTEQQEVQKPELESHQDQSIESSNLSGAENLSQVSVEQSQETSSESAFLSPLSTSVSVFSSSSVPMITTDNSHSPGSPSSTNVHLAQSLAGSSTASNSQIAVTSPISSSMEDTPVVKKKVSLLEYRKRLKEKPVNVSEAKTSTSPGSSAALTSSVSTPITHHKLSTTLSLYLQGSSPTSSFSSSSSTTSSKASALLQSSNHGMKKSRMPTLATLPLFKSSEPKREEKKKSKPKPEKQLSLTDRLRLEFGLEDVDEGSRKKRNDADVASSNGLVDSSVPPPPPPPLTTSYSASASSTRFGVTLARPVQGQFVGSSAPMLNGIRSSHFQQQPQQQQATISSTSLNLPPLMGGPLRHPHPGSAGMDQHHPQQTSKPTVPPPPPRTYKGPSTSTSFKTGIHHNVHHLQPSSSSSAPLSSSTGGMDLVPNQTPPPPPSSSWGSGMIGQTSTGLHAMIPQSSAGPSVQHGPPPLPHMQLFNQRQQPQQHSRPPPVQVHPKTILTDNIVPDDRPPPPPPPPPRLHHHHQSSTPSSSSNRFHSHQGSGSKHKNMAAASSSSHSSSSSSCYQDNRSRY</sequence>
<keyword evidence="4" id="KW-0156">Chromatin regulator</keyword>
<feature type="compositionally biased region" description="Low complexity" evidence="5">
    <location>
        <begin position="1000"/>
        <end position="1012"/>
    </location>
</feature>
<dbReference type="GO" id="GO:0070210">
    <property type="term" value="C:Rpd3L-Expanded complex"/>
    <property type="evidence" value="ECO:0007669"/>
    <property type="project" value="TreeGrafter"/>
</dbReference>
<feature type="compositionally biased region" description="Polar residues" evidence="5">
    <location>
        <begin position="1574"/>
        <end position="1593"/>
    </location>
</feature>
<feature type="compositionally biased region" description="Polar residues" evidence="5">
    <location>
        <begin position="1492"/>
        <end position="1504"/>
    </location>
</feature>
<feature type="compositionally biased region" description="Low complexity" evidence="5">
    <location>
        <begin position="2195"/>
        <end position="2208"/>
    </location>
</feature>
<feature type="region of interest" description="Disordered" evidence="5">
    <location>
        <begin position="1715"/>
        <end position="1744"/>
    </location>
</feature>